<accession>A0A0D2F1W0</accession>
<dbReference type="STRING" id="348802.A0A0D2F1W0"/>
<sequence length="540" mass="60414">MAALQHQQAELQAKLIRDRVKSIAVDQRGITQWMNVKPETLPSSRDLSSGTCDSQTIFPNALTAQKYHDVILTNRPHPDPTIPATNDSRKAHVRVLFKAFKIVPRDEDEQDQGQDVDEQRKKRDVKEAFKNQIHDNHMVESLCWRVLDACVYRSGKEQNLIEAYIGETGKSHGKRQNWSFEERFDKIVQTMANSKSVCKHLLDTAYLHRIVDDPVTGYKRVVSNKRLNGRKGELMKRGKEVLEEEKKSRKRQKLEHGSEELDEDISQVSTPASSTQTTRRIVPAIAPSTTRATRSGQHQVLHANSQPLAAPAATVQSPAPTNFAHLAHPAHHNPAKLFSHAASNMMRTNYSSQMGAPGMLPPYQPPHTTQQQHGLGMYDHMTYAPTSYLRGYGSGSEINVAPQFPQTYPRSTFASGDTRSMASSEHTPDEQWRMHMEAENYASQSYQGHATGGPHVGTSMGYQSAGIDDQEEWDTTRSAGHGAIDPSMNQYSHLQTMFPPHDDSHNPSSDFFAGPDTKTGPEPTESVEDGDEEEEDYSSH</sequence>
<proteinExistence type="predicted"/>
<reference evidence="2 3" key="1">
    <citation type="submission" date="2015-01" db="EMBL/GenBank/DDBJ databases">
        <title>The Genome Sequence of Exophiala xenobiotica CBS118157.</title>
        <authorList>
            <consortium name="The Broad Institute Genomics Platform"/>
            <person name="Cuomo C."/>
            <person name="de Hoog S."/>
            <person name="Gorbushina A."/>
            <person name="Stielow B."/>
            <person name="Teixiera M."/>
            <person name="Abouelleil A."/>
            <person name="Chapman S.B."/>
            <person name="Priest M."/>
            <person name="Young S.K."/>
            <person name="Wortman J."/>
            <person name="Nusbaum C."/>
            <person name="Birren B."/>
        </authorList>
    </citation>
    <scope>NUCLEOTIDE SEQUENCE [LARGE SCALE GENOMIC DNA]</scope>
    <source>
        <strain evidence="2 3">CBS 118157</strain>
    </source>
</reference>
<evidence type="ECO:0000256" key="1">
    <source>
        <dbReference type="SAM" id="MobiDB-lite"/>
    </source>
</evidence>
<organism evidence="2 3">
    <name type="scientific">Exophiala xenobiotica</name>
    <dbReference type="NCBI Taxonomy" id="348802"/>
    <lineage>
        <taxon>Eukaryota</taxon>
        <taxon>Fungi</taxon>
        <taxon>Dikarya</taxon>
        <taxon>Ascomycota</taxon>
        <taxon>Pezizomycotina</taxon>
        <taxon>Eurotiomycetes</taxon>
        <taxon>Chaetothyriomycetidae</taxon>
        <taxon>Chaetothyriales</taxon>
        <taxon>Herpotrichiellaceae</taxon>
        <taxon>Exophiala</taxon>
    </lineage>
</organism>
<keyword evidence="3" id="KW-1185">Reference proteome</keyword>
<dbReference type="Proteomes" id="UP000054342">
    <property type="component" value="Unassembled WGS sequence"/>
</dbReference>
<evidence type="ECO:0000313" key="2">
    <source>
        <dbReference type="EMBL" id="KIW60915.1"/>
    </source>
</evidence>
<feature type="region of interest" description="Disordered" evidence="1">
    <location>
        <begin position="493"/>
        <end position="540"/>
    </location>
</feature>
<feature type="compositionally biased region" description="Acidic residues" evidence="1">
    <location>
        <begin position="525"/>
        <end position="540"/>
    </location>
</feature>
<dbReference type="GeneID" id="25323002"/>
<dbReference type="HOGENOM" id="CLU_500607_0_0_1"/>
<dbReference type="OrthoDB" id="4851482at2759"/>
<gene>
    <name evidence="2" type="ORF">PV05_01094</name>
</gene>
<name>A0A0D2F1W0_9EURO</name>
<feature type="region of interest" description="Disordered" evidence="1">
    <location>
        <begin position="239"/>
        <end position="282"/>
    </location>
</feature>
<protein>
    <submittedName>
        <fullName evidence="2">Uncharacterized protein</fullName>
    </submittedName>
</protein>
<dbReference type="AlphaFoldDB" id="A0A0D2F1W0"/>
<dbReference type="RefSeq" id="XP_013321499.1">
    <property type="nucleotide sequence ID" value="XM_013466045.1"/>
</dbReference>
<evidence type="ECO:0000313" key="3">
    <source>
        <dbReference type="Proteomes" id="UP000054342"/>
    </source>
</evidence>
<dbReference type="EMBL" id="KN847317">
    <property type="protein sequence ID" value="KIW60915.1"/>
    <property type="molecule type" value="Genomic_DNA"/>
</dbReference>
<feature type="compositionally biased region" description="Polar residues" evidence="1">
    <location>
        <begin position="266"/>
        <end position="279"/>
    </location>
</feature>